<keyword evidence="5" id="KW-1133">Transmembrane helix</keyword>
<dbReference type="GO" id="GO:0016757">
    <property type="term" value="F:glycosyltransferase activity"/>
    <property type="evidence" value="ECO:0007669"/>
    <property type="project" value="UniProtKB-KW"/>
</dbReference>
<dbReference type="PANTHER" id="PTHR21461">
    <property type="entry name" value="GLYCOSYLTRANSFERASE FAMILY 92 PROTEIN"/>
    <property type="match status" value="1"/>
</dbReference>
<dbReference type="SUPFAM" id="SSF53448">
    <property type="entry name" value="Nucleotide-diphospho-sugar transferases"/>
    <property type="match status" value="1"/>
</dbReference>
<dbReference type="PANTHER" id="PTHR21461:SF69">
    <property type="entry name" value="GLYCOSYLTRANSFERASE FAMILY 92 PROTEIN"/>
    <property type="match status" value="1"/>
</dbReference>
<evidence type="ECO:0000256" key="6">
    <source>
        <dbReference type="ARBA" id="ARBA00023136"/>
    </source>
</evidence>
<evidence type="ECO:0000256" key="3">
    <source>
        <dbReference type="ARBA" id="ARBA00022679"/>
    </source>
</evidence>
<dbReference type="AlphaFoldDB" id="A0A6A7VRV4"/>
<sequence length="323" mass="39167">MIVKILKKVKRKVYVDTKPFFKMLFYNSICKWWIILFGSHDKRKLKYRVSLCLIFKNEAPFLKEWLDYHLTVGVEHFYLYNNNSDDDFKRVLEPYIKKGTVALIDWPYNHSQFKAYKHCYENFRNETNWISFLDADEFFVPKYADTIEEWLASFDKYPAVNIHWRMFGTGGQLKHDYSKNVIEQYFTCFDELYSHGKCLINTRYDIASFDLWHVHHHTYMKYPIAGIKMTLPAINQFGYICVVDKTWGGGTHKQDNASMLINHYFTKSWDIYSAKMHRTDVLFKNNPKEDYNYFYKYEMKCRKEDYTIRRFLIRMKINQGLIR</sequence>
<keyword evidence="2" id="KW-0328">Glycosyltransferase</keyword>
<name>A0A6A7VRV4_9BACT</name>
<evidence type="ECO:0000256" key="2">
    <source>
        <dbReference type="ARBA" id="ARBA00022676"/>
    </source>
</evidence>
<organism evidence="7 8">
    <name type="scientific">Segatella copri</name>
    <dbReference type="NCBI Taxonomy" id="165179"/>
    <lineage>
        <taxon>Bacteria</taxon>
        <taxon>Pseudomonadati</taxon>
        <taxon>Bacteroidota</taxon>
        <taxon>Bacteroidia</taxon>
        <taxon>Bacteroidales</taxon>
        <taxon>Prevotellaceae</taxon>
        <taxon>Segatella</taxon>
    </lineage>
</organism>
<dbReference type="GO" id="GO:0005737">
    <property type="term" value="C:cytoplasm"/>
    <property type="evidence" value="ECO:0007669"/>
    <property type="project" value="TreeGrafter"/>
</dbReference>
<dbReference type="RefSeq" id="WP_153079629.1">
    <property type="nucleotide sequence ID" value="NZ_JAPDUO010000036.1"/>
</dbReference>
<dbReference type="Pfam" id="PF01697">
    <property type="entry name" value="Glyco_transf_92"/>
    <property type="match status" value="1"/>
</dbReference>
<accession>A0A6A7VRV4</accession>
<keyword evidence="4" id="KW-0812">Transmembrane</keyword>
<comment type="subcellular location">
    <subcellularLocation>
        <location evidence="1">Membrane</location>
        <topology evidence="1">Single-pass membrane protein</topology>
    </subcellularLocation>
</comment>
<evidence type="ECO:0000313" key="7">
    <source>
        <dbReference type="EMBL" id="MQN10163.1"/>
    </source>
</evidence>
<reference evidence="7 8" key="1">
    <citation type="submission" date="2019-09" db="EMBL/GenBank/DDBJ databases">
        <title>Distinct polysaccharide growth profiles of human intestinal Prevotella copri isolates.</title>
        <authorList>
            <person name="Fehlner-Peach H."/>
            <person name="Magnabosco C."/>
            <person name="Raghavan V."/>
            <person name="Scher J.U."/>
            <person name="Tett A."/>
            <person name="Cox L.M."/>
            <person name="Gottsegen C."/>
            <person name="Watters A."/>
            <person name="Wiltshire- Gordon J.D."/>
            <person name="Segata N."/>
            <person name="Bonneau R."/>
            <person name="Littman D.R."/>
        </authorList>
    </citation>
    <scope>NUCLEOTIDE SEQUENCE [LARGE SCALE GENOMIC DNA]</scope>
    <source>
        <strain evidence="8">iK21513</strain>
    </source>
</reference>
<dbReference type="EMBL" id="VZCY01000084">
    <property type="protein sequence ID" value="MQN10163.1"/>
    <property type="molecule type" value="Genomic_DNA"/>
</dbReference>
<evidence type="ECO:0000256" key="1">
    <source>
        <dbReference type="ARBA" id="ARBA00004167"/>
    </source>
</evidence>
<keyword evidence="3 7" id="KW-0808">Transferase</keyword>
<evidence type="ECO:0000313" key="8">
    <source>
        <dbReference type="Proteomes" id="UP000406735"/>
    </source>
</evidence>
<evidence type="ECO:0000256" key="4">
    <source>
        <dbReference type="ARBA" id="ARBA00022692"/>
    </source>
</evidence>
<keyword evidence="6" id="KW-0472">Membrane</keyword>
<evidence type="ECO:0000256" key="5">
    <source>
        <dbReference type="ARBA" id="ARBA00022989"/>
    </source>
</evidence>
<dbReference type="InterPro" id="IPR008166">
    <property type="entry name" value="Glyco_transf_92"/>
</dbReference>
<comment type="caution">
    <text evidence="7">The sequence shown here is derived from an EMBL/GenBank/DDBJ whole genome shotgun (WGS) entry which is preliminary data.</text>
</comment>
<gene>
    <name evidence="7" type="ORF">F7D97_09590</name>
</gene>
<proteinExistence type="predicted"/>
<dbReference type="InterPro" id="IPR029044">
    <property type="entry name" value="Nucleotide-diphossugar_trans"/>
</dbReference>
<protein>
    <submittedName>
        <fullName evidence="7">Glycosyltransferase</fullName>
    </submittedName>
</protein>
<dbReference type="GO" id="GO:0016020">
    <property type="term" value="C:membrane"/>
    <property type="evidence" value="ECO:0007669"/>
    <property type="project" value="UniProtKB-SubCell"/>
</dbReference>
<dbReference type="Proteomes" id="UP000406735">
    <property type="component" value="Unassembled WGS sequence"/>
</dbReference>